<dbReference type="InterPro" id="IPR004333">
    <property type="entry name" value="SBP_dom"/>
</dbReference>
<evidence type="ECO:0000256" key="1">
    <source>
        <dbReference type="ARBA" id="ARBA00004123"/>
    </source>
</evidence>
<evidence type="ECO:0000256" key="4">
    <source>
        <dbReference type="ARBA" id="ARBA00022833"/>
    </source>
</evidence>
<evidence type="ECO:0000313" key="12">
    <source>
        <dbReference type="EMBL" id="KAK4756243.1"/>
    </source>
</evidence>
<evidence type="ECO:0000256" key="6">
    <source>
        <dbReference type="ARBA" id="ARBA00023125"/>
    </source>
</evidence>
<dbReference type="PROSITE" id="PS51141">
    <property type="entry name" value="ZF_SBP"/>
    <property type="match status" value="1"/>
</dbReference>
<name>A0AAN7PZ16_9MYRT</name>
<keyword evidence="7" id="KW-0804">Transcription</keyword>
<sequence>MDWNLRAPSWGFAEFAQETLPNINEVGGGSSSFGGSSEAKGDFSVDLKLGQVSNPVNEHAAGNLVSKKASPPLGSTKRPRGANDGAQVVSCLVDGCYADLASCREYHRRHKVCELHSKTPEVTIGGLKQRFCQQCSRFHSLEEFDEGKRSCRKRLEGHNRRRRKPQPDPLIRPVNCLSNYQGARFSAFSNPYPSAALEGNSAWARMDNRSNAEGLLYNQHHQQMPLHLGMHSLIPGPSSGIYGDGGVKQFPLLQGHQTALQSSSFSQPLHSRAISMSSESGGGNSGNNDMFYDGILTLQVQDSDCALSLLSSPQMQTTGLGTMRPLIPPPRLLGGGNHTQDLVTVDSVLVSSHGSEANIGCHGGMFHMGSDGPPGHEASQTLPFQWD</sequence>
<dbReference type="SUPFAM" id="SSF103612">
    <property type="entry name" value="SBT domain"/>
    <property type="match status" value="1"/>
</dbReference>
<dbReference type="GO" id="GO:0008270">
    <property type="term" value="F:zinc ion binding"/>
    <property type="evidence" value="ECO:0007669"/>
    <property type="project" value="UniProtKB-KW"/>
</dbReference>
<keyword evidence="6" id="KW-0238">DNA-binding</keyword>
<evidence type="ECO:0000256" key="9">
    <source>
        <dbReference type="PROSITE-ProRule" id="PRU00470"/>
    </source>
</evidence>
<dbReference type="InterPro" id="IPR036893">
    <property type="entry name" value="SBP_sf"/>
</dbReference>
<comment type="subcellular location">
    <subcellularLocation>
        <location evidence="1">Nucleus</location>
    </subcellularLocation>
</comment>
<keyword evidence="13" id="KW-1185">Reference proteome</keyword>
<feature type="domain" description="SBP-type" evidence="11">
    <location>
        <begin position="88"/>
        <end position="165"/>
    </location>
</feature>
<dbReference type="EMBL" id="JAXIOK010000013">
    <property type="protein sequence ID" value="KAK4756243.1"/>
    <property type="molecule type" value="Genomic_DNA"/>
</dbReference>
<evidence type="ECO:0000256" key="7">
    <source>
        <dbReference type="ARBA" id="ARBA00023163"/>
    </source>
</evidence>
<keyword evidence="8" id="KW-0539">Nucleus</keyword>
<keyword evidence="2" id="KW-0479">Metal-binding</keyword>
<evidence type="ECO:0000256" key="3">
    <source>
        <dbReference type="ARBA" id="ARBA00022771"/>
    </source>
</evidence>
<evidence type="ECO:0000259" key="11">
    <source>
        <dbReference type="PROSITE" id="PS51141"/>
    </source>
</evidence>
<evidence type="ECO:0000256" key="5">
    <source>
        <dbReference type="ARBA" id="ARBA00023015"/>
    </source>
</evidence>
<evidence type="ECO:0000313" key="13">
    <source>
        <dbReference type="Proteomes" id="UP001345219"/>
    </source>
</evidence>
<dbReference type="GO" id="GO:0005634">
    <property type="term" value="C:nucleus"/>
    <property type="evidence" value="ECO:0007669"/>
    <property type="project" value="UniProtKB-SubCell"/>
</dbReference>
<dbReference type="GO" id="GO:0003677">
    <property type="term" value="F:DNA binding"/>
    <property type="evidence" value="ECO:0007669"/>
    <property type="project" value="UniProtKB-KW"/>
</dbReference>
<gene>
    <name evidence="12" type="ORF">SAY87_006370</name>
</gene>
<dbReference type="PANTHER" id="PTHR31251:SF207">
    <property type="entry name" value="SQUAMOSA PROMOTER-BINDING-LIKE PROTEIN 13A-RELATED"/>
    <property type="match status" value="1"/>
</dbReference>
<proteinExistence type="predicted"/>
<keyword evidence="5" id="KW-0805">Transcription regulation</keyword>
<feature type="region of interest" description="Disordered" evidence="10">
    <location>
        <begin position="60"/>
        <end position="82"/>
    </location>
</feature>
<dbReference type="InterPro" id="IPR044817">
    <property type="entry name" value="SBP-like"/>
</dbReference>
<evidence type="ECO:0000256" key="10">
    <source>
        <dbReference type="SAM" id="MobiDB-lite"/>
    </source>
</evidence>
<dbReference type="PANTHER" id="PTHR31251">
    <property type="entry name" value="SQUAMOSA PROMOTER-BINDING-LIKE PROTEIN 4"/>
    <property type="match status" value="1"/>
</dbReference>
<evidence type="ECO:0000256" key="8">
    <source>
        <dbReference type="ARBA" id="ARBA00023242"/>
    </source>
</evidence>
<accession>A0AAN7PZ16</accession>
<dbReference type="Proteomes" id="UP001345219">
    <property type="component" value="Chromosome 6"/>
</dbReference>
<keyword evidence="4" id="KW-0862">Zinc</keyword>
<dbReference type="FunFam" id="4.10.1100.10:FF:000001">
    <property type="entry name" value="Squamosa promoter-binding-like protein 14"/>
    <property type="match status" value="1"/>
</dbReference>
<dbReference type="AlphaFoldDB" id="A0AAN7PZ16"/>
<comment type="caution">
    <text evidence="12">The sequence shown here is derived from an EMBL/GenBank/DDBJ whole genome shotgun (WGS) entry which is preliminary data.</text>
</comment>
<protein>
    <recommendedName>
        <fullName evidence="11">SBP-type domain-containing protein</fullName>
    </recommendedName>
</protein>
<keyword evidence="3 9" id="KW-0863">Zinc-finger</keyword>
<evidence type="ECO:0000256" key="2">
    <source>
        <dbReference type="ARBA" id="ARBA00022723"/>
    </source>
</evidence>
<dbReference type="Pfam" id="PF03110">
    <property type="entry name" value="SBP"/>
    <property type="match status" value="1"/>
</dbReference>
<reference evidence="12 13" key="1">
    <citation type="journal article" date="2023" name="Hortic Res">
        <title>Pangenome of water caltrop reveals structural variations and asymmetric subgenome divergence after allopolyploidization.</title>
        <authorList>
            <person name="Zhang X."/>
            <person name="Chen Y."/>
            <person name="Wang L."/>
            <person name="Yuan Y."/>
            <person name="Fang M."/>
            <person name="Shi L."/>
            <person name="Lu R."/>
            <person name="Comes H.P."/>
            <person name="Ma Y."/>
            <person name="Chen Y."/>
            <person name="Huang G."/>
            <person name="Zhou Y."/>
            <person name="Zheng Z."/>
            <person name="Qiu Y."/>
        </authorList>
    </citation>
    <scope>NUCLEOTIDE SEQUENCE [LARGE SCALE GENOMIC DNA]</scope>
    <source>
        <tissue evidence="12">Roots</tissue>
    </source>
</reference>
<organism evidence="12 13">
    <name type="scientific">Trapa incisa</name>
    <dbReference type="NCBI Taxonomy" id="236973"/>
    <lineage>
        <taxon>Eukaryota</taxon>
        <taxon>Viridiplantae</taxon>
        <taxon>Streptophyta</taxon>
        <taxon>Embryophyta</taxon>
        <taxon>Tracheophyta</taxon>
        <taxon>Spermatophyta</taxon>
        <taxon>Magnoliopsida</taxon>
        <taxon>eudicotyledons</taxon>
        <taxon>Gunneridae</taxon>
        <taxon>Pentapetalae</taxon>
        <taxon>rosids</taxon>
        <taxon>malvids</taxon>
        <taxon>Myrtales</taxon>
        <taxon>Lythraceae</taxon>
        <taxon>Trapa</taxon>
    </lineage>
</organism>
<dbReference type="Gene3D" id="4.10.1100.10">
    <property type="entry name" value="Transcription factor, SBP-box domain"/>
    <property type="match status" value="1"/>
</dbReference>